<dbReference type="AlphaFoldDB" id="E4Z187"/>
<reference evidence="1" key="1">
    <citation type="journal article" date="2010" name="Science">
        <title>Plasticity of animal genome architecture unmasked by rapid evolution of a pelagic tunicate.</title>
        <authorList>
            <person name="Denoeud F."/>
            <person name="Henriet S."/>
            <person name="Mungpakdee S."/>
            <person name="Aury J.M."/>
            <person name="Da Silva C."/>
            <person name="Brinkmann H."/>
            <person name="Mikhaleva J."/>
            <person name="Olsen L.C."/>
            <person name="Jubin C."/>
            <person name="Canestro C."/>
            <person name="Bouquet J.M."/>
            <person name="Danks G."/>
            <person name="Poulain J."/>
            <person name="Campsteijn C."/>
            <person name="Adamski M."/>
            <person name="Cross I."/>
            <person name="Yadetie F."/>
            <person name="Muffato M."/>
            <person name="Louis A."/>
            <person name="Butcher S."/>
            <person name="Tsagkogeorga G."/>
            <person name="Konrad A."/>
            <person name="Singh S."/>
            <person name="Jensen M.F."/>
            <person name="Cong E.H."/>
            <person name="Eikeseth-Otteraa H."/>
            <person name="Noel B."/>
            <person name="Anthouard V."/>
            <person name="Porcel B.M."/>
            <person name="Kachouri-Lafond R."/>
            <person name="Nishino A."/>
            <person name="Ugolini M."/>
            <person name="Chourrout P."/>
            <person name="Nishida H."/>
            <person name="Aasland R."/>
            <person name="Huzurbazar S."/>
            <person name="Westhof E."/>
            <person name="Delsuc F."/>
            <person name="Lehrach H."/>
            <person name="Reinhardt R."/>
            <person name="Weissenbach J."/>
            <person name="Roy S.W."/>
            <person name="Artiguenave F."/>
            <person name="Postlethwait J.H."/>
            <person name="Manak J.R."/>
            <person name="Thompson E.M."/>
            <person name="Jaillon O."/>
            <person name="Du Pasquier L."/>
            <person name="Boudinot P."/>
            <person name="Liberles D.A."/>
            <person name="Volff J.N."/>
            <person name="Philippe H."/>
            <person name="Lenhard B."/>
            <person name="Roest Crollius H."/>
            <person name="Wincker P."/>
            <person name="Chourrout D."/>
        </authorList>
    </citation>
    <scope>NUCLEOTIDE SEQUENCE [LARGE SCALE GENOMIC DNA]</scope>
</reference>
<proteinExistence type="predicted"/>
<gene>
    <name evidence="1" type="ORF">GSOID_T00023540001</name>
</gene>
<accession>E4Z187</accession>
<organism evidence="1">
    <name type="scientific">Oikopleura dioica</name>
    <name type="common">Tunicate</name>
    <dbReference type="NCBI Taxonomy" id="34765"/>
    <lineage>
        <taxon>Eukaryota</taxon>
        <taxon>Metazoa</taxon>
        <taxon>Chordata</taxon>
        <taxon>Tunicata</taxon>
        <taxon>Appendicularia</taxon>
        <taxon>Copelata</taxon>
        <taxon>Oikopleuridae</taxon>
        <taxon>Oikopleura</taxon>
    </lineage>
</organism>
<evidence type="ECO:0000313" key="1">
    <source>
        <dbReference type="EMBL" id="CBY41465.1"/>
    </source>
</evidence>
<dbReference type="Proteomes" id="UP000011014">
    <property type="component" value="Unassembled WGS sequence"/>
</dbReference>
<name>E4Z187_OIKDI</name>
<sequence length="115" mass="13422">MAEKLWYKPEEMIALWGVKSSQQIPDHVEPFCIQHQSAREDQGFIVVFPLVRKLQNRGRKLPAEIESIRGGLKETIVGRAKNAYMRRRRAKLVKQAVEKERLFLGMELHFVQPPL</sequence>
<dbReference type="EMBL" id="FN656452">
    <property type="protein sequence ID" value="CBY41465.1"/>
    <property type="molecule type" value="Genomic_DNA"/>
</dbReference>
<protein>
    <submittedName>
        <fullName evidence="1">Uncharacterized protein</fullName>
    </submittedName>
</protein>